<keyword evidence="3" id="KW-1185">Reference proteome</keyword>
<comment type="caution">
    <text evidence="2">The sequence shown here is derived from an EMBL/GenBank/DDBJ whole genome shotgun (WGS) entry which is preliminary data.</text>
</comment>
<organism evidence="2 3">
    <name type="scientific">Paractinoplanes durhamensis</name>
    <dbReference type="NCBI Taxonomy" id="113563"/>
    <lineage>
        <taxon>Bacteria</taxon>
        <taxon>Bacillati</taxon>
        <taxon>Actinomycetota</taxon>
        <taxon>Actinomycetes</taxon>
        <taxon>Micromonosporales</taxon>
        <taxon>Micromonosporaceae</taxon>
        <taxon>Paractinoplanes</taxon>
    </lineage>
</organism>
<evidence type="ECO:0008006" key="4">
    <source>
        <dbReference type="Google" id="ProtNLM"/>
    </source>
</evidence>
<feature type="transmembrane region" description="Helical" evidence="1">
    <location>
        <begin position="14"/>
        <end position="31"/>
    </location>
</feature>
<dbReference type="RefSeq" id="WP_203727833.1">
    <property type="nucleotide sequence ID" value="NZ_BAAATX010000001.1"/>
</dbReference>
<proteinExistence type="predicted"/>
<protein>
    <recommendedName>
        <fullName evidence="4">Secreted protein</fullName>
    </recommendedName>
</protein>
<keyword evidence="1" id="KW-1133">Transmembrane helix</keyword>
<accession>A0ABQ3YWY1</accession>
<dbReference type="EMBL" id="BOML01000029">
    <property type="protein sequence ID" value="GIE02062.1"/>
    <property type="molecule type" value="Genomic_DNA"/>
</dbReference>
<evidence type="ECO:0000313" key="2">
    <source>
        <dbReference type="EMBL" id="GIE02062.1"/>
    </source>
</evidence>
<reference evidence="2 3" key="1">
    <citation type="submission" date="2021-01" db="EMBL/GenBank/DDBJ databases">
        <title>Whole genome shotgun sequence of Actinoplanes durhamensis NBRC 14914.</title>
        <authorList>
            <person name="Komaki H."/>
            <person name="Tamura T."/>
        </authorList>
    </citation>
    <scope>NUCLEOTIDE SEQUENCE [LARGE SCALE GENOMIC DNA]</scope>
    <source>
        <strain evidence="2 3">NBRC 14914</strain>
    </source>
</reference>
<keyword evidence="1" id="KW-0472">Membrane</keyword>
<evidence type="ECO:0000313" key="3">
    <source>
        <dbReference type="Proteomes" id="UP000637628"/>
    </source>
</evidence>
<dbReference type="Proteomes" id="UP000637628">
    <property type="component" value="Unassembled WGS sequence"/>
</dbReference>
<evidence type="ECO:0000256" key="1">
    <source>
        <dbReference type="SAM" id="Phobius"/>
    </source>
</evidence>
<sequence>MEEQSTITITPRKLIGLVVAVALFVLAAVLVRDVLHTDEPKTPFADSTGAPGGEAVSGQEAFNLLLGAADIQTDDVNARNKSLSEAVVLHAGEAEFKVTPQRLNAVSNGCRTGSLVSVDVLVEPDKTSAVSLNNFALLDSDGTALSPIPECSTGFGNPTGQRTVAFETTRPDRLVIGLDPARPVAIWHL</sequence>
<name>A0ABQ3YWY1_9ACTN</name>
<keyword evidence="1" id="KW-0812">Transmembrane</keyword>
<gene>
    <name evidence="2" type="ORF">Adu01nite_34120</name>
</gene>